<dbReference type="EMBL" id="JAFREL020000002">
    <property type="protein sequence ID" value="MEO1770562.1"/>
    <property type="molecule type" value="Genomic_DNA"/>
</dbReference>
<reference evidence="7 8" key="1">
    <citation type="submission" date="2024-02" db="EMBL/GenBank/DDBJ databases">
        <title>The Genome Sequence of Enterococcus sp. DIV0159.</title>
        <authorList>
            <person name="Earl A."/>
            <person name="Manson A."/>
            <person name="Gilmore M."/>
            <person name="Sanders J."/>
            <person name="Shea T."/>
            <person name="Howe W."/>
            <person name="Livny J."/>
            <person name="Cuomo C."/>
            <person name="Neafsey D."/>
            <person name="Birren B."/>
        </authorList>
    </citation>
    <scope>NUCLEOTIDE SEQUENCE [LARGE SCALE GENOMIC DNA]</scope>
    <source>
        <strain evidence="7 8">665A</strain>
    </source>
</reference>
<dbReference type="Proteomes" id="UP000664357">
    <property type="component" value="Unassembled WGS sequence"/>
</dbReference>
<organism evidence="7 8">
    <name type="scientific">Candidatus Enterococcus ferrettii</name>
    <dbReference type="NCBI Taxonomy" id="2815324"/>
    <lineage>
        <taxon>Bacteria</taxon>
        <taxon>Bacillati</taxon>
        <taxon>Bacillota</taxon>
        <taxon>Bacilli</taxon>
        <taxon>Lactobacillales</taxon>
        <taxon>Enterococcaceae</taxon>
        <taxon>Enterococcus</taxon>
    </lineage>
</organism>
<keyword evidence="8" id="KW-1185">Reference proteome</keyword>
<dbReference type="Pfam" id="PF00155">
    <property type="entry name" value="Aminotran_1_2"/>
    <property type="match status" value="1"/>
</dbReference>
<sequence length="397" mass="46004">MYDFDHFISRKGKGSMKWERMYDIVKDLPEDVLPLSVADMEFKCAPEIIDGLKETLTDLPVLGYSIPTSSYYSAVTKWMSEKHAWEIDKEWIIPETGVIPALFTSVHAYTNTDDSVLIMTPVYYPFYNAVKRTNRKLVTSSLTYNGTRYEIDFEDFERKAQDPSTKLFILCSPHNPVGRVWEKQELEKVARICLDNNVIIVSDEIHFDLVMPGYQHHVLNTLSEEIAMNTIVCTAPSKTFNLAGMHTCNIVIQNQDLRKKYQNKLLSQGHMGLNILGIQACELAYTKAEHWYDALLKQLNQNKEYIESFMKENIPEIKVLNLEGTYLQWWDCRELGMSKEELETFMQQEAMLFLDEGYIFGNEGEGFERINLACPRHVLESGMTRLKEAYQKYLNKG</sequence>
<accession>A0ABV0ERY9</accession>
<dbReference type="Gene3D" id="3.90.1150.10">
    <property type="entry name" value="Aspartate Aminotransferase, domain 1"/>
    <property type="match status" value="1"/>
</dbReference>
<evidence type="ECO:0000313" key="7">
    <source>
        <dbReference type="EMBL" id="MEO1770562.1"/>
    </source>
</evidence>
<dbReference type="InterPro" id="IPR015421">
    <property type="entry name" value="PyrdxlP-dep_Trfase_major"/>
</dbReference>
<dbReference type="InterPro" id="IPR051798">
    <property type="entry name" value="Class-II_PLP-Dep_Aminotrans"/>
</dbReference>
<comment type="similarity">
    <text evidence="5">Belongs to the class-II pyridoxal-phosphate-dependent aminotransferase family. MalY/PatB cystathionine beta-lyase subfamily.</text>
</comment>
<dbReference type="NCBIfam" id="TIGR04350">
    <property type="entry name" value="C_S_lyase_PatB"/>
    <property type="match status" value="1"/>
</dbReference>
<dbReference type="InterPro" id="IPR015422">
    <property type="entry name" value="PyrdxlP-dep_Trfase_small"/>
</dbReference>
<evidence type="ECO:0000256" key="2">
    <source>
        <dbReference type="ARBA" id="ARBA00012224"/>
    </source>
</evidence>
<keyword evidence="3" id="KW-0663">Pyridoxal phosphate</keyword>
<dbReference type="CDD" id="cd00609">
    <property type="entry name" value="AAT_like"/>
    <property type="match status" value="1"/>
</dbReference>
<dbReference type="InterPro" id="IPR004839">
    <property type="entry name" value="Aminotransferase_I/II_large"/>
</dbReference>
<protein>
    <recommendedName>
        <fullName evidence="2">cysteine-S-conjugate beta-lyase</fullName>
        <ecNumber evidence="2">4.4.1.13</ecNumber>
    </recommendedName>
</protein>
<comment type="caution">
    <text evidence="7">The sequence shown here is derived from an EMBL/GenBank/DDBJ whole genome shotgun (WGS) entry which is preliminary data.</text>
</comment>
<dbReference type="PANTHER" id="PTHR43525:SF1">
    <property type="entry name" value="PROTEIN MALY"/>
    <property type="match status" value="1"/>
</dbReference>
<dbReference type="SUPFAM" id="SSF53383">
    <property type="entry name" value="PLP-dependent transferases"/>
    <property type="match status" value="1"/>
</dbReference>
<evidence type="ECO:0000256" key="3">
    <source>
        <dbReference type="ARBA" id="ARBA00022898"/>
    </source>
</evidence>
<gene>
    <name evidence="7" type="ORF">JZO67_002515</name>
</gene>
<keyword evidence="4" id="KW-0456">Lyase</keyword>
<evidence type="ECO:0000259" key="6">
    <source>
        <dbReference type="Pfam" id="PF00155"/>
    </source>
</evidence>
<evidence type="ECO:0000256" key="1">
    <source>
        <dbReference type="ARBA" id="ARBA00001933"/>
    </source>
</evidence>
<dbReference type="EC" id="4.4.1.13" evidence="2"/>
<dbReference type="InterPro" id="IPR027619">
    <property type="entry name" value="C-S_lyase_PatB-like"/>
</dbReference>
<proteinExistence type="inferred from homology"/>
<name>A0ABV0ERY9_9ENTE</name>
<dbReference type="PANTHER" id="PTHR43525">
    <property type="entry name" value="PROTEIN MALY"/>
    <property type="match status" value="1"/>
</dbReference>
<evidence type="ECO:0000256" key="4">
    <source>
        <dbReference type="ARBA" id="ARBA00023239"/>
    </source>
</evidence>
<feature type="domain" description="Aminotransferase class I/classII large" evidence="6">
    <location>
        <begin position="31"/>
        <end position="382"/>
    </location>
</feature>
<dbReference type="Gene3D" id="3.40.640.10">
    <property type="entry name" value="Type I PLP-dependent aspartate aminotransferase-like (Major domain)"/>
    <property type="match status" value="1"/>
</dbReference>
<evidence type="ECO:0000256" key="5">
    <source>
        <dbReference type="ARBA" id="ARBA00037974"/>
    </source>
</evidence>
<dbReference type="RefSeq" id="WP_207701293.1">
    <property type="nucleotide sequence ID" value="NZ_JAFREL020000002.1"/>
</dbReference>
<comment type="cofactor">
    <cofactor evidence="1">
        <name>pyridoxal 5'-phosphate</name>
        <dbReference type="ChEBI" id="CHEBI:597326"/>
    </cofactor>
</comment>
<dbReference type="InterPro" id="IPR015424">
    <property type="entry name" value="PyrdxlP-dep_Trfase"/>
</dbReference>
<evidence type="ECO:0000313" key="8">
    <source>
        <dbReference type="Proteomes" id="UP000664357"/>
    </source>
</evidence>